<feature type="compositionally biased region" description="Low complexity" evidence="10">
    <location>
        <begin position="583"/>
        <end position="602"/>
    </location>
</feature>
<feature type="repeat" description="Solcar" evidence="9">
    <location>
        <begin position="623"/>
        <end position="714"/>
    </location>
</feature>
<keyword evidence="7" id="KW-0496">Mitochondrion</keyword>
<feature type="repeat" description="Solcar" evidence="9">
    <location>
        <begin position="723"/>
        <end position="814"/>
    </location>
</feature>
<dbReference type="GO" id="GO:0006839">
    <property type="term" value="P:mitochondrial transport"/>
    <property type="evidence" value="ECO:0007669"/>
    <property type="project" value="TreeGrafter"/>
</dbReference>
<keyword evidence="3" id="KW-0813">Transport</keyword>
<dbReference type="Gene3D" id="1.50.40.10">
    <property type="entry name" value="Mitochondrial carrier domain"/>
    <property type="match status" value="2"/>
</dbReference>
<dbReference type="EMBL" id="CANHGI010000004">
    <property type="protein sequence ID" value="CAI5448465.1"/>
    <property type="molecule type" value="Genomic_DNA"/>
</dbReference>
<sequence>MEKVIAADLPLQLILEHAFSDLESTSDMRELMSEFLKYRLVNSKFSIHVKKLLCREFKDIRVQNQVRFDDRKWILTGLMKSYDLTNHKVAINGNSLKLGEVRSFVKFLATKQDVNINSLEFFPIEDDSFGVPPQDLSKLVENMNEIMEESYKFVNHAFRKYGKLSDLPKSSHYEQIVLTSTFLENSANELLELEESERVLEILEESFGSLTCERLVMVLTDMITANDPNLLSKMKVPVFYPLEILRTMLLKLKPKFLHLKLRSENVDSVDDAYRMDWDEFDVFTNFVLYNSPEFSELLNISLGDELQDIVLILDPKCALTWSQTLNSGGYENIGRDYLSLLPMKRIYFTRILTVDVELTTSSQIMFEIDDLMKIFWKNPNISKNREFFCTIELKRKNNQGEFLISKKLVKKSIPRSFNDRQLRVQYNYKNCESMFEKKSISEFQEIISIFDTTSVIHINLALISLTIIEQLLSIMPFFGGKKSEKKQEVGPSSGYPRQAPISNSPQPPQPIYQNTSQNVVHVITRNENPGFFERLFDGPDYTNAVHDPRIPPAPGSYFVVSQSPQMQMQPPMMQPPPNFMHQNPSSHPSSSSSSSTLPSTSNLPPPPTYEDVLAQEIKKKLMSDVLLNFIAGGVGGSCTVIVGHPFDTVKVRIQTMPLPKPGQKPLFTGALDCAKQTIAKEGFFALYKGMAAPLVGVSPLFAVFFGGCAVGKWLQQTDPNQEMTFIQNVNSGALAGLFTTVVMVPGERIKCLLQVQSAGTAVSGVHYDGPVDVVKKLYKSGGIASIYRGTGATLLRDIPASAAYLSVYEFLKKKFSGEGSQRTLSPGATLMAGGLAGIANWGVCIPADVLKSRLQTAPEGKYPDGIRGVLREVLREEGPKALFKGFWPVMLRAFPANAACFFGLELTLALFRYAGVGGNPTPASEVVPLPHDE</sequence>
<keyword evidence="12" id="KW-1185">Reference proteome</keyword>
<dbReference type="InterPro" id="IPR023395">
    <property type="entry name" value="MCP_dom_sf"/>
</dbReference>
<evidence type="ECO:0000313" key="12">
    <source>
        <dbReference type="Proteomes" id="UP001152747"/>
    </source>
</evidence>
<dbReference type="GO" id="GO:1902603">
    <property type="term" value="P:carnitine transmembrane transport"/>
    <property type="evidence" value="ECO:0007669"/>
    <property type="project" value="TreeGrafter"/>
</dbReference>
<keyword evidence="8 9" id="KW-0472">Membrane</keyword>
<keyword evidence="6" id="KW-1133">Transmembrane helix</keyword>
<proteinExistence type="inferred from homology"/>
<dbReference type="GO" id="GO:0031966">
    <property type="term" value="C:mitochondrial membrane"/>
    <property type="evidence" value="ECO:0007669"/>
    <property type="project" value="UniProtKB-SubCell"/>
</dbReference>
<dbReference type="AlphaFoldDB" id="A0A9P1N1Y7"/>
<dbReference type="Pfam" id="PF00153">
    <property type="entry name" value="Mito_carr"/>
    <property type="match status" value="3"/>
</dbReference>
<evidence type="ECO:0000256" key="4">
    <source>
        <dbReference type="ARBA" id="ARBA00022692"/>
    </source>
</evidence>
<dbReference type="GO" id="GO:0015227">
    <property type="term" value="F:O-acyl-L-carnitine transmembrane transporter activity"/>
    <property type="evidence" value="ECO:0007669"/>
    <property type="project" value="TreeGrafter"/>
</dbReference>
<evidence type="ECO:0000313" key="11">
    <source>
        <dbReference type="EMBL" id="CAI5448465.1"/>
    </source>
</evidence>
<organism evidence="11 12">
    <name type="scientific">Caenorhabditis angaria</name>
    <dbReference type="NCBI Taxonomy" id="860376"/>
    <lineage>
        <taxon>Eukaryota</taxon>
        <taxon>Metazoa</taxon>
        <taxon>Ecdysozoa</taxon>
        <taxon>Nematoda</taxon>
        <taxon>Chromadorea</taxon>
        <taxon>Rhabditida</taxon>
        <taxon>Rhabditina</taxon>
        <taxon>Rhabditomorpha</taxon>
        <taxon>Rhabditoidea</taxon>
        <taxon>Rhabditidae</taxon>
        <taxon>Peloderinae</taxon>
        <taxon>Caenorhabditis</taxon>
    </lineage>
</organism>
<dbReference type="PROSITE" id="PS50920">
    <property type="entry name" value="SOLCAR"/>
    <property type="match status" value="3"/>
</dbReference>
<comment type="subcellular location">
    <subcellularLocation>
        <location evidence="1">Mitochondrion membrane</location>
        <topology evidence="1">Multi-pass membrane protein</topology>
    </subcellularLocation>
</comment>
<feature type="repeat" description="Solcar" evidence="9">
    <location>
        <begin position="824"/>
        <end position="910"/>
    </location>
</feature>
<name>A0A9P1N1Y7_9PELO</name>
<feature type="region of interest" description="Disordered" evidence="10">
    <location>
        <begin position="483"/>
        <end position="513"/>
    </location>
</feature>
<evidence type="ECO:0000256" key="3">
    <source>
        <dbReference type="ARBA" id="ARBA00022448"/>
    </source>
</evidence>
<accession>A0A9P1N1Y7</accession>
<gene>
    <name evidence="11" type="ORF">CAMP_LOCUS11102</name>
</gene>
<feature type="region of interest" description="Disordered" evidence="10">
    <location>
        <begin position="565"/>
        <end position="609"/>
    </location>
</feature>
<keyword evidence="5" id="KW-0677">Repeat</keyword>
<keyword evidence="4 9" id="KW-0812">Transmembrane</keyword>
<comment type="similarity">
    <text evidence="2">Belongs to the mitochondrial carrier (TC 2.A.29) family.</text>
</comment>
<evidence type="ECO:0000256" key="9">
    <source>
        <dbReference type="PROSITE-ProRule" id="PRU00282"/>
    </source>
</evidence>
<evidence type="ECO:0000256" key="6">
    <source>
        <dbReference type="ARBA" id="ARBA00022989"/>
    </source>
</evidence>
<dbReference type="PANTHER" id="PTHR45624:SF4">
    <property type="entry name" value="CONGESTED-LIKE TRACHEA PROTEIN-RELATED"/>
    <property type="match status" value="1"/>
</dbReference>
<dbReference type="InterPro" id="IPR050567">
    <property type="entry name" value="Mitochondrial_Carrier"/>
</dbReference>
<evidence type="ECO:0000256" key="5">
    <source>
        <dbReference type="ARBA" id="ARBA00022737"/>
    </source>
</evidence>
<evidence type="ECO:0000256" key="7">
    <source>
        <dbReference type="ARBA" id="ARBA00023128"/>
    </source>
</evidence>
<dbReference type="Proteomes" id="UP001152747">
    <property type="component" value="Unassembled WGS sequence"/>
</dbReference>
<evidence type="ECO:0000256" key="8">
    <source>
        <dbReference type="ARBA" id="ARBA00023136"/>
    </source>
</evidence>
<protein>
    <submittedName>
        <fullName evidence="11">Uncharacterized protein</fullName>
    </submittedName>
</protein>
<dbReference type="SUPFAM" id="SSF103506">
    <property type="entry name" value="Mitochondrial carrier"/>
    <property type="match status" value="1"/>
</dbReference>
<evidence type="ECO:0000256" key="1">
    <source>
        <dbReference type="ARBA" id="ARBA00004225"/>
    </source>
</evidence>
<evidence type="ECO:0000256" key="10">
    <source>
        <dbReference type="SAM" id="MobiDB-lite"/>
    </source>
</evidence>
<dbReference type="PANTHER" id="PTHR45624">
    <property type="entry name" value="MITOCHONDRIAL BASIC AMINO ACIDS TRANSPORTER-RELATED"/>
    <property type="match status" value="1"/>
</dbReference>
<evidence type="ECO:0000256" key="2">
    <source>
        <dbReference type="ARBA" id="ARBA00006375"/>
    </source>
</evidence>
<dbReference type="OrthoDB" id="14252at2759"/>
<comment type="caution">
    <text evidence="11">The sequence shown here is derived from an EMBL/GenBank/DDBJ whole genome shotgun (WGS) entry which is preliminary data.</text>
</comment>
<dbReference type="InterPro" id="IPR018108">
    <property type="entry name" value="MCP_transmembrane"/>
</dbReference>
<reference evidence="11" key="1">
    <citation type="submission" date="2022-11" db="EMBL/GenBank/DDBJ databases">
        <authorList>
            <person name="Kikuchi T."/>
        </authorList>
    </citation>
    <scope>NUCLEOTIDE SEQUENCE</scope>
    <source>
        <strain evidence="11">PS1010</strain>
    </source>
</reference>